<dbReference type="InterPro" id="IPR036291">
    <property type="entry name" value="NAD(P)-bd_dom_sf"/>
</dbReference>
<name>A0A2U3E1J1_PURLI</name>
<feature type="compositionally biased region" description="Low complexity" evidence="3">
    <location>
        <begin position="530"/>
        <end position="541"/>
    </location>
</feature>
<dbReference type="SUPFAM" id="SSF57924">
    <property type="entry name" value="Inhibitor of apoptosis (IAP) repeat"/>
    <property type="match status" value="2"/>
</dbReference>
<gene>
    <name evidence="5" type="ORF">PCL_02139</name>
</gene>
<dbReference type="PROSITE" id="PS50143">
    <property type="entry name" value="BIR_REPEAT_2"/>
    <property type="match status" value="2"/>
</dbReference>
<feature type="compositionally biased region" description="Basic residues" evidence="3">
    <location>
        <begin position="574"/>
        <end position="591"/>
    </location>
</feature>
<evidence type="ECO:0000313" key="5">
    <source>
        <dbReference type="EMBL" id="PWI68370.1"/>
    </source>
</evidence>
<dbReference type="InterPro" id="IPR001370">
    <property type="entry name" value="BIR_rpt"/>
</dbReference>
<feature type="region of interest" description="Disordered" evidence="3">
    <location>
        <begin position="281"/>
        <end position="302"/>
    </location>
</feature>
<dbReference type="Gene3D" id="3.40.50.720">
    <property type="entry name" value="NAD(P)-binding Rossmann-like Domain"/>
    <property type="match status" value="1"/>
</dbReference>
<feature type="region of interest" description="Disordered" evidence="3">
    <location>
        <begin position="565"/>
        <end position="691"/>
    </location>
</feature>
<accession>A0A2U3E1J1</accession>
<dbReference type="InterPro" id="IPR017956">
    <property type="entry name" value="AT_hook_DNA-bd_motif"/>
</dbReference>
<dbReference type="EMBL" id="LCWV01000015">
    <property type="protein sequence ID" value="PWI68370.1"/>
    <property type="molecule type" value="Genomic_DNA"/>
</dbReference>
<feature type="compositionally biased region" description="Acidic residues" evidence="3">
    <location>
        <begin position="1021"/>
        <end position="1046"/>
    </location>
</feature>
<dbReference type="Gene3D" id="1.10.1170.10">
    <property type="entry name" value="Inhibitor Of Apoptosis Protein (2mihbC-IAP-1), Chain A"/>
    <property type="match status" value="2"/>
</dbReference>
<dbReference type="SMART" id="SM00238">
    <property type="entry name" value="BIR"/>
    <property type="match status" value="2"/>
</dbReference>
<feature type="compositionally biased region" description="Low complexity" evidence="3">
    <location>
        <begin position="1076"/>
        <end position="1095"/>
    </location>
</feature>
<dbReference type="GO" id="GO:0003677">
    <property type="term" value="F:DNA binding"/>
    <property type="evidence" value="ECO:0007669"/>
    <property type="project" value="InterPro"/>
</dbReference>
<dbReference type="CDD" id="cd00022">
    <property type="entry name" value="BIR"/>
    <property type="match status" value="2"/>
</dbReference>
<evidence type="ECO:0000256" key="3">
    <source>
        <dbReference type="SAM" id="MobiDB-lite"/>
    </source>
</evidence>
<feature type="region of interest" description="Disordered" evidence="3">
    <location>
        <begin position="516"/>
        <end position="541"/>
    </location>
</feature>
<keyword evidence="2" id="KW-0862">Zinc</keyword>
<feature type="compositionally biased region" description="Basic and acidic residues" evidence="3">
    <location>
        <begin position="775"/>
        <end position="795"/>
    </location>
</feature>
<evidence type="ECO:0000256" key="1">
    <source>
        <dbReference type="ARBA" id="ARBA00022723"/>
    </source>
</evidence>
<feature type="compositionally biased region" description="Low complexity" evidence="3">
    <location>
        <begin position="756"/>
        <end position="765"/>
    </location>
</feature>
<dbReference type="AlphaFoldDB" id="A0A2U3E1J1"/>
<keyword evidence="1" id="KW-0479">Metal-binding</keyword>
<comment type="caution">
    <text evidence="5">The sequence shown here is derived from an EMBL/GenBank/DDBJ whole genome shotgun (WGS) entry which is preliminary data.</text>
</comment>
<feature type="compositionally biased region" description="Polar residues" evidence="3">
    <location>
        <begin position="1096"/>
        <end position="1107"/>
    </location>
</feature>
<dbReference type="SMART" id="SM00881">
    <property type="entry name" value="CoA_binding"/>
    <property type="match status" value="1"/>
</dbReference>
<feature type="domain" description="CoA-binding" evidence="4">
    <location>
        <begin position="10"/>
        <end position="107"/>
    </location>
</feature>
<proteinExistence type="predicted"/>
<evidence type="ECO:0000313" key="6">
    <source>
        <dbReference type="Proteomes" id="UP000245956"/>
    </source>
</evidence>
<evidence type="ECO:0000259" key="4">
    <source>
        <dbReference type="SMART" id="SM00881"/>
    </source>
</evidence>
<dbReference type="PANTHER" id="PTHR46771:SF5">
    <property type="entry name" value="DETERIN"/>
    <property type="match status" value="1"/>
</dbReference>
<dbReference type="PANTHER" id="PTHR46771">
    <property type="entry name" value="DETERIN"/>
    <property type="match status" value="1"/>
</dbReference>
<dbReference type="Pfam" id="PF00653">
    <property type="entry name" value="BIR"/>
    <property type="match status" value="2"/>
</dbReference>
<feature type="compositionally biased region" description="Low complexity" evidence="3">
    <location>
        <begin position="938"/>
        <end position="955"/>
    </location>
</feature>
<dbReference type="PRINTS" id="PR00929">
    <property type="entry name" value="ATHOOK"/>
</dbReference>
<dbReference type="Proteomes" id="UP000245956">
    <property type="component" value="Unassembled WGS sequence"/>
</dbReference>
<feature type="compositionally biased region" description="Polar residues" evidence="3">
    <location>
        <begin position="651"/>
        <end position="660"/>
    </location>
</feature>
<protein>
    <recommendedName>
        <fullName evidence="4">CoA-binding domain-containing protein</fullName>
    </recommendedName>
</protein>
<dbReference type="SUPFAM" id="SSF51735">
    <property type="entry name" value="NAD(P)-binding Rossmann-fold domains"/>
    <property type="match status" value="1"/>
</dbReference>
<dbReference type="InterPro" id="IPR003781">
    <property type="entry name" value="CoA-bd"/>
</dbReference>
<sequence>MATEATARRFFSSPLFAVVGASSNPAKFGHKVHAWYLDRGLNVTPINPGSPSVSVGGKDYATAPNLSALPEPKKTSVSIITAPAVTLGVLEEAKKLGIPGIWLQPGTFDDAVLKSALADGAFESVVYGDGGRGHDGWCVLVDGDKALREAEKLRGFYVGWARQKSNARRAEQIDTKYQFMYSVQKDWRHMNESVGMLAEARGCGPGTSRLWRAGGRASETGELAHAAPHVPQVNKRDGSTPSKPWTRACLTFLAHHHISPIAAVSHHIDCRIRRSVRRVAPAASKIHPPSPQISDTSIDSEPAQPLRKANSIIMASSDADRYFAYEARLASFQKTTKKRGSTAGGRGKALNWPHKQITHERLAKAGFYFDPSPDSTDNVVCYLCDKGLDGWEAGDDPILEHLNHMPGCGWAIMAAIEAEVGDYSREDPNQDYILDARKATFGGRWPHEGKKGWKCKTKQLAEAGWKYTPSLEYDDMTTCAYCDLALDGWERNDKPYDEHYRRAPGCAFFALSAQFGGPKKKTSRSKAARGSKASRLSGQSVATVASEAWSAADATAEVEDSVLTTASTMTQGGRKTKARKGAAAKSSRSKSKKADPPVVESVPEPEPEPVVSPPKPAKTTRGKKRTSDAMNESSVVLVSEGPAPKKRATRTRSSTLTDASTVIPDDSEMIDAPAPIQKAGARKKSSNAKSRIISTVSTASMASLRGPPEEFPDDEEIERQLEADLARAWSDDELAHDSESEANRSRMSAAARKSTDYAMFAPAAAEADDADVEEELRALQKEMAVEEPAYEHQPEPEPQVELEPEPEPEQLQVPKKGRKAGTRKASKQVKSKKTKAASPPPEEPEIPDQHVEEPAQKPAEEPQDISIGSTDTVVKNPEPEPEKEPEQEAVATAAPKRGRGRPPKLSLASQASQESVDVLAEPSAKPPVKRGRGRPSKLSLASQASAEAEATEALENPQPQATEQPVKRGRGRPSKASLASQSSTMADEAKPAEAPAKRGRGRPPKKPRESVDAPKPTPNVEEQENDEVDIVTTADEPELPAAEEPESLPLVREDEPARAPAQSLAQPPSTPAKVISPAPSAKQPALSPSPSPQSSDAENQPPSSKPATSVKAKRIPLAPMAATPLHASPSKRNVLAGLQSSTPWTAVDLDAVLGTPRVSVDKENTVGRLLNKGKELTSPEKGMTVEEWIYFNAGEAEKKLKHECEAIVNEFEREGTRAMNVLEGLSVD</sequence>
<reference evidence="5 6" key="1">
    <citation type="journal article" date="2016" name="Front. Microbiol.">
        <title>Genome and transcriptome sequences reveal the specific parasitism of the nematophagous Purpureocillium lilacinum 36-1.</title>
        <authorList>
            <person name="Xie J."/>
            <person name="Li S."/>
            <person name="Mo C."/>
            <person name="Xiao X."/>
            <person name="Peng D."/>
            <person name="Wang G."/>
            <person name="Xiao Y."/>
        </authorList>
    </citation>
    <scope>NUCLEOTIDE SEQUENCE [LARGE SCALE GENOMIC DNA]</scope>
    <source>
        <strain evidence="5 6">36-1</strain>
    </source>
</reference>
<organism evidence="5 6">
    <name type="scientific">Purpureocillium lilacinum</name>
    <name type="common">Paecilomyces lilacinus</name>
    <dbReference type="NCBI Taxonomy" id="33203"/>
    <lineage>
        <taxon>Eukaryota</taxon>
        <taxon>Fungi</taxon>
        <taxon>Dikarya</taxon>
        <taxon>Ascomycota</taxon>
        <taxon>Pezizomycotina</taxon>
        <taxon>Sordariomycetes</taxon>
        <taxon>Hypocreomycetidae</taxon>
        <taxon>Hypocreales</taxon>
        <taxon>Ophiocordycipitaceae</taxon>
        <taxon>Purpureocillium</taxon>
    </lineage>
</organism>
<feature type="compositionally biased region" description="Acidic residues" evidence="3">
    <location>
        <begin position="798"/>
        <end position="808"/>
    </location>
</feature>
<feature type="region of interest" description="Disordered" evidence="3">
    <location>
        <begin position="726"/>
        <end position="1114"/>
    </location>
</feature>
<feature type="compositionally biased region" description="Basic residues" evidence="3">
    <location>
        <begin position="815"/>
        <end position="835"/>
    </location>
</feature>
<dbReference type="GO" id="GO:0046872">
    <property type="term" value="F:metal ion binding"/>
    <property type="evidence" value="ECO:0007669"/>
    <property type="project" value="UniProtKB-KW"/>
</dbReference>
<feature type="compositionally biased region" description="Basic residues" evidence="3">
    <location>
        <begin position="518"/>
        <end position="529"/>
    </location>
</feature>
<dbReference type="SMART" id="SM00384">
    <property type="entry name" value="AT_hook"/>
    <property type="match status" value="4"/>
</dbReference>
<feature type="compositionally biased region" description="Basic and acidic residues" evidence="3">
    <location>
        <begin position="847"/>
        <end position="860"/>
    </location>
</feature>
<dbReference type="InterPro" id="IPR051190">
    <property type="entry name" value="Baculoviral_IAP"/>
</dbReference>
<feature type="compositionally biased region" description="Basic and acidic residues" evidence="3">
    <location>
        <begin position="877"/>
        <end position="886"/>
    </location>
</feature>
<feature type="compositionally biased region" description="Basic and acidic residues" evidence="3">
    <location>
        <begin position="726"/>
        <end position="744"/>
    </location>
</feature>
<evidence type="ECO:0000256" key="2">
    <source>
        <dbReference type="ARBA" id="ARBA00022833"/>
    </source>
</evidence>
<dbReference type="Pfam" id="PF13380">
    <property type="entry name" value="CoA_binding_2"/>
    <property type="match status" value="1"/>
</dbReference>